<evidence type="ECO:0000256" key="2">
    <source>
        <dbReference type="ARBA" id="ARBA00022723"/>
    </source>
</evidence>
<name>A0A6B0SEL6_9CETA</name>
<dbReference type="Pfam" id="PF12269">
    <property type="entry name" value="CpG_bind_C"/>
    <property type="match status" value="1"/>
</dbReference>
<evidence type="ECO:0000256" key="7">
    <source>
        <dbReference type="ARBA" id="ARBA00023163"/>
    </source>
</evidence>
<dbReference type="GO" id="GO:0045893">
    <property type="term" value="P:positive regulation of DNA-templated transcription"/>
    <property type="evidence" value="ECO:0007669"/>
    <property type="project" value="TreeGrafter"/>
</dbReference>
<dbReference type="GO" id="GO:0008270">
    <property type="term" value="F:zinc ion binding"/>
    <property type="evidence" value="ECO:0007669"/>
    <property type="project" value="UniProtKB-KW"/>
</dbReference>
<comment type="caution">
    <text evidence="11">The sequence shown here is derived from an EMBL/GenBank/DDBJ whole genome shotgun (WGS) entry which is preliminary data.</text>
</comment>
<reference evidence="11" key="1">
    <citation type="submission" date="2019-10" db="EMBL/GenBank/DDBJ databases">
        <title>The sequence and de novo assembly of the wild yak genome.</title>
        <authorList>
            <person name="Liu Y."/>
        </authorList>
    </citation>
    <scope>NUCLEOTIDE SEQUENCE [LARGE SCALE GENOMIC DNA]</scope>
    <source>
        <strain evidence="11">WY2019</strain>
    </source>
</reference>
<evidence type="ECO:0000259" key="10">
    <source>
        <dbReference type="Pfam" id="PF12269"/>
    </source>
</evidence>
<dbReference type="PANTHER" id="PTHR46174:SF1">
    <property type="entry name" value="CXXC-TYPE ZINC FINGER PROTEIN 1"/>
    <property type="match status" value="1"/>
</dbReference>
<keyword evidence="3" id="KW-0863">Zinc-finger</keyword>
<evidence type="ECO:0000313" key="11">
    <source>
        <dbReference type="EMBL" id="MXQ99127.1"/>
    </source>
</evidence>
<protein>
    <recommendedName>
        <fullName evidence="9">CXXC-type zinc finger protein 1</fullName>
    </recommendedName>
</protein>
<dbReference type="GO" id="GO:0003677">
    <property type="term" value="F:DNA binding"/>
    <property type="evidence" value="ECO:0007669"/>
    <property type="project" value="UniProtKB-KW"/>
</dbReference>
<evidence type="ECO:0000256" key="1">
    <source>
        <dbReference type="ARBA" id="ARBA00004123"/>
    </source>
</evidence>
<evidence type="ECO:0000256" key="8">
    <source>
        <dbReference type="ARBA" id="ARBA00023242"/>
    </source>
</evidence>
<keyword evidence="7" id="KW-0804">Transcription</keyword>
<dbReference type="InterPro" id="IPR022056">
    <property type="entry name" value="CpG-bd_C"/>
</dbReference>
<organism evidence="11 12">
    <name type="scientific">Bos mutus</name>
    <name type="common">wild yak</name>
    <dbReference type="NCBI Taxonomy" id="72004"/>
    <lineage>
        <taxon>Eukaryota</taxon>
        <taxon>Metazoa</taxon>
        <taxon>Chordata</taxon>
        <taxon>Craniata</taxon>
        <taxon>Vertebrata</taxon>
        <taxon>Euteleostomi</taxon>
        <taxon>Mammalia</taxon>
        <taxon>Eutheria</taxon>
        <taxon>Laurasiatheria</taxon>
        <taxon>Artiodactyla</taxon>
        <taxon>Ruminantia</taxon>
        <taxon>Pecora</taxon>
        <taxon>Bovidae</taxon>
        <taxon>Bovinae</taxon>
        <taxon>Bos</taxon>
    </lineage>
</organism>
<comment type="subcellular location">
    <subcellularLocation>
        <location evidence="1">Nucleus</location>
    </subcellularLocation>
</comment>
<dbReference type="Proteomes" id="UP000322234">
    <property type="component" value="Unassembled WGS sequence"/>
</dbReference>
<keyword evidence="5" id="KW-0805">Transcription regulation</keyword>
<evidence type="ECO:0000256" key="5">
    <source>
        <dbReference type="ARBA" id="ARBA00023015"/>
    </source>
</evidence>
<keyword evidence="6" id="KW-0238">DNA-binding</keyword>
<sequence>MPKLSPESDIHEILPQSIQQWQKSPCIAEENGKKMLECIHHEQQDTHARLKDMECYFHELEAIILCGCRTLYCPMQNNKHGGNSVDLQIFCVSCGKPINVRIALCHMECCFARVRSLTWGRWGKTPHFQFLPRATRLFCDVYNPQSERYCKQLQPPRSVPHHHHFCPQVPDDKLCSCPLVHNVFEVTNDFCHLPKRFCNLHYCWEKLRRAEVDLECVHAFISSLCVHKPNFKRPMVVGDNAALLGGQLRYPFGVGCEIMHTVLAVMLSKDRINVIILSTNLSL</sequence>
<feature type="domain" description="CpG binding protein C-terminal" evidence="10">
    <location>
        <begin position="10"/>
        <end position="221"/>
    </location>
</feature>
<accession>A0A6B0SEL6</accession>
<dbReference type="InterPro" id="IPR037869">
    <property type="entry name" value="Spp1/CFP1"/>
</dbReference>
<keyword evidence="4" id="KW-0862">Zinc</keyword>
<dbReference type="AlphaFoldDB" id="A0A6B0SEL6"/>
<keyword evidence="2" id="KW-0479">Metal-binding</keyword>
<gene>
    <name evidence="11" type="ORF">E5288_WYG002804</name>
</gene>
<dbReference type="GO" id="GO:0048188">
    <property type="term" value="C:Set1C/COMPASS complex"/>
    <property type="evidence" value="ECO:0007669"/>
    <property type="project" value="InterPro"/>
</dbReference>
<proteinExistence type="predicted"/>
<evidence type="ECO:0000256" key="3">
    <source>
        <dbReference type="ARBA" id="ARBA00022771"/>
    </source>
</evidence>
<dbReference type="EMBL" id="VBQZ03000353">
    <property type="protein sequence ID" value="MXQ99127.1"/>
    <property type="molecule type" value="Genomic_DNA"/>
</dbReference>
<evidence type="ECO:0000256" key="9">
    <source>
        <dbReference type="ARBA" id="ARBA00023828"/>
    </source>
</evidence>
<keyword evidence="8" id="KW-0539">Nucleus</keyword>
<evidence type="ECO:0000313" key="12">
    <source>
        <dbReference type="Proteomes" id="UP000322234"/>
    </source>
</evidence>
<evidence type="ECO:0000256" key="6">
    <source>
        <dbReference type="ARBA" id="ARBA00023125"/>
    </source>
</evidence>
<dbReference type="PANTHER" id="PTHR46174">
    <property type="entry name" value="CXXC-TYPE ZINC FINGER PROTEIN 1"/>
    <property type="match status" value="1"/>
</dbReference>
<keyword evidence="12" id="KW-1185">Reference proteome</keyword>
<evidence type="ECO:0000256" key="4">
    <source>
        <dbReference type="ARBA" id="ARBA00022833"/>
    </source>
</evidence>